<evidence type="ECO:0000256" key="2">
    <source>
        <dbReference type="ARBA" id="ARBA00008847"/>
    </source>
</evidence>
<dbReference type="GO" id="GO:0004590">
    <property type="term" value="F:orotidine-5'-phosphate decarboxylase activity"/>
    <property type="evidence" value="ECO:0007669"/>
    <property type="project" value="UniProtKB-UniRule"/>
</dbReference>
<comment type="similarity">
    <text evidence="2">Belongs to the OMP decarboxylase family. Type 2 subfamily.</text>
</comment>
<comment type="catalytic activity">
    <reaction evidence="6">
        <text>orotidine 5'-phosphate + H(+) = UMP + CO2</text>
        <dbReference type="Rhea" id="RHEA:11596"/>
        <dbReference type="ChEBI" id="CHEBI:15378"/>
        <dbReference type="ChEBI" id="CHEBI:16526"/>
        <dbReference type="ChEBI" id="CHEBI:57538"/>
        <dbReference type="ChEBI" id="CHEBI:57865"/>
        <dbReference type="EC" id="4.1.1.23"/>
    </reaction>
</comment>
<dbReference type="EC" id="4.1.1.23" evidence="7"/>
<dbReference type="InterPro" id="IPR001754">
    <property type="entry name" value="OMPdeCOase_dom"/>
</dbReference>
<name>A0A2H0BUM8_9BACT</name>
<dbReference type="CDD" id="cd04725">
    <property type="entry name" value="OMP_decarboxylase_like"/>
    <property type="match status" value="1"/>
</dbReference>
<evidence type="ECO:0000256" key="5">
    <source>
        <dbReference type="ARBA" id="ARBA00023239"/>
    </source>
</evidence>
<dbReference type="Pfam" id="PF00215">
    <property type="entry name" value="OMPdecase"/>
    <property type="match status" value="1"/>
</dbReference>
<dbReference type="InterPro" id="IPR013785">
    <property type="entry name" value="Aldolase_TIM"/>
</dbReference>
<keyword evidence="3" id="KW-0210">Decarboxylase</keyword>
<dbReference type="Gene3D" id="3.20.20.70">
    <property type="entry name" value="Aldolase class I"/>
    <property type="match status" value="1"/>
</dbReference>
<feature type="domain" description="Orotidine 5'-phosphate decarboxylase" evidence="8">
    <location>
        <begin position="17"/>
        <end position="257"/>
    </location>
</feature>
<dbReference type="UniPathway" id="UPA00070">
    <property type="reaction ID" value="UER00120"/>
</dbReference>
<dbReference type="InterPro" id="IPR011060">
    <property type="entry name" value="RibuloseP-bd_barrel"/>
</dbReference>
<accession>A0A2H0BUM8</accession>
<dbReference type="GO" id="GO:0006207">
    <property type="term" value="P:'de novo' pyrimidine nucleobase biosynthetic process"/>
    <property type="evidence" value="ECO:0007669"/>
    <property type="project" value="InterPro"/>
</dbReference>
<dbReference type="PANTHER" id="PTHR43375:SF1">
    <property type="entry name" value="OROTIDINE 5'-PHOSPHATE DECARBOXYLASE"/>
    <property type="match status" value="1"/>
</dbReference>
<evidence type="ECO:0000256" key="3">
    <source>
        <dbReference type="ARBA" id="ARBA00022793"/>
    </source>
</evidence>
<protein>
    <recommendedName>
        <fullName evidence="7">Orotidine-5'-phosphate decarboxylase</fullName>
        <ecNumber evidence="7">4.1.1.23</ecNumber>
    </recommendedName>
</protein>
<dbReference type="InterPro" id="IPR011995">
    <property type="entry name" value="OMPdecase_type-2"/>
</dbReference>
<dbReference type="EMBL" id="PCTA01000028">
    <property type="protein sequence ID" value="PIP61387.1"/>
    <property type="molecule type" value="Genomic_DNA"/>
</dbReference>
<dbReference type="NCBIfam" id="TIGR02127">
    <property type="entry name" value="pyrF_sub2"/>
    <property type="match status" value="1"/>
</dbReference>
<evidence type="ECO:0000256" key="7">
    <source>
        <dbReference type="NCBIfam" id="TIGR02127"/>
    </source>
</evidence>
<dbReference type="AlphaFoldDB" id="A0A2H0BUM8"/>
<evidence type="ECO:0000313" key="10">
    <source>
        <dbReference type="Proteomes" id="UP000231246"/>
    </source>
</evidence>
<dbReference type="SMART" id="SM00934">
    <property type="entry name" value="OMPdecase"/>
    <property type="match status" value="1"/>
</dbReference>
<dbReference type="SUPFAM" id="SSF51366">
    <property type="entry name" value="Ribulose-phoshate binding barrel"/>
    <property type="match status" value="1"/>
</dbReference>
<dbReference type="Proteomes" id="UP000231246">
    <property type="component" value="Unassembled WGS sequence"/>
</dbReference>
<comment type="caution">
    <text evidence="9">The sequence shown here is derived from an EMBL/GenBank/DDBJ whole genome shotgun (WGS) entry which is preliminary data.</text>
</comment>
<reference evidence="9 10" key="1">
    <citation type="submission" date="2017-09" db="EMBL/GenBank/DDBJ databases">
        <title>Depth-based differentiation of microbial function through sediment-hosted aquifers and enrichment of novel symbionts in the deep terrestrial subsurface.</title>
        <authorList>
            <person name="Probst A.J."/>
            <person name="Ladd B."/>
            <person name="Jarett J.K."/>
            <person name="Geller-Mcgrath D.E."/>
            <person name="Sieber C.M."/>
            <person name="Emerson J.B."/>
            <person name="Anantharaman K."/>
            <person name="Thomas B.C."/>
            <person name="Malmstrom R."/>
            <person name="Stieglmeier M."/>
            <person name="Klingl A."/>
            <person name="Woyke T."/>
            <person name="Ryan C.M."/>
            <person name="Banfield J.F."/>
        </authorList>
    </citation>
    <scope>NUCLEOTIDE SEQUENCE [LARGE SCALE GENOMIC DNA]</scope>
    <source>
        <strain evidence="9">CG22_combo_CG10-13_8_21_14_all_38_20</strain>
    </source>
</reference>
<gene>
    <name evidence="9" type="primary">pyrF</name>
    <name evidence="9" type="ORF">COW99_04515</name>
</gene>
<proteinExistence type="inferred from homology"/>
<organism evidence="9 10">
    <name type="scientific">Candidatus Roizmanbacteria bacterium CG22_combo_CG10-13_8_21_14_all_38_20</name>
    <dbReference type="NCBI Taxonomy" id="1974862"/>
    <lineage>
        <taxon>Bacteria</taxon>
        <taxon>Candidatus Roizmaniibacteriota</taxon>
    </lineage>
</organism>
<dbReference type="GO" id="GO:0044205">
    <property type="term" value="P:'de novo' UMP biosynthetic process"/>
    <property type="evidence" value="ECO:0007669"/>
    <property type="project" value="UniProtKB-UniPathway"/>
</dbReference>
<evidence type="ECO:0000256" key="6">
    <source>
        <dbReference type="ARBA" id="ARBA00049157"/>
    </source>
</evidence>
<sequence>MKFIEKYKKIVRKNNSVLCVGLDSDIGKLPDKYKNKQYPQFAFNKCIIDQTHDLVCAYKPNSAFYEAKGVEGMAELKMTVDYLKSKYPDIVTILDAKRADIGNTNKGYVEYIFDYLGFDGVTVNPYLGQEALEPFLDRQDKGIIVLCKTSNPGSGEFQDLRTDKKKLYQVVAENVVNDWNKNSNCLLVVGATYPAELTKIRKIAGDMVFLIPGVGEQGGDVEKTVKAGINSTGDGVIINLARKIIFADNPRETATKLRDEINVYR</sequence>
<evidence type="ECO:0000313" key="9">
    <source>
        <dbReference type="EMBL" id="PIP61387.1"/>
    </source>
</evidence>
<comment type="pathway">
    <text evidence="1">Pyrimidine metabolism; UMP biosynthesis via de novo pathway; UMP from orotate: step 2/2.</text>
</comment>
<evidence type="ECO:0000256" key="1">
    <source>
        <dbReference type="ARBA" id="ARBA00004861"/>
    </source>
</evidence>
<keyword evidence="4" id="KW-0665">Pyrimidine biosynthesis</keyword>
<keyword evidence="5" id="KW-0456">Lyase</keyword>
<evidence type="ECO:0000259" key="8">
    <source>
        <dbReference type="SMART" id="SM00934"/>
    </source>
</evidence>
<dbReference type="PANTHER" id="PTHR43375">
    <property type="entry name" value="OROTIDINE 5'-PHOSPHATE DECARBOXYLASE"/>
    <property type="match status" value="1"/>
</dbReference>
<evidence type="ECO:0000256" key="4">
    <source>
        <dbReference type="ARBA" id="ARBA00022975"/>
    </source>
</evidence>